<dbReference type="NCBIfam" id="NF005680">
    <property type="entry name" value="PRK07476.1"/>
    <property type="match status" value="1"/>
</dbReference>
<dbReference type="GO" id="GO:0006567">
    <property type="term" value="P:L-threonine catabolic process"/>
    <property type="evidence" value="ECO:0007669"/>
    <property type="project" value="TreeGrafter"/>
</dbReference>
<reference evidence="6 7" key="1">
    <citation type="submission" date="2020-04" db="EMBL/GenBank/DDBJ databases">
        <title>Rhodospirillaceae bacterium KN72 isolated from deep sea.</title>
        <authorList>
            <person name="Zhang D.-C."/>
        </authorList>
    </citation>
    <scope>NUCLEOTIDE SEQUENCE [LARGE SCALE GENOMIC DNA]</scope>
    <source>
        <strain evidence="6 7">KN72</strain>
    </source>
</reference>
<comment type="caution">
    <text evidence="6">The sequence shown here is derived from an EMBL/GenBank/DDBJ whole genome shotgun (WGS) entry which is preliminary data.</text>
</comment>
<evidence type="ECO:0000256" key="3">
    <source>
        <dbReference type="ARBA" id="ARBA00022898"/>
    </source>
</evidence>
<dbReference type="InterPro" id="IPR014333">
    <property type="entry name" value="Ectoine_EutB"/>
</dbReference>
<dbReference type="InterPro" id="IPR050147">
    <property type="entry name" value="Ser/Thr_Dehydratase"/>
</dbReference>
<evidence type="ECO:0000313" key="6">
    <source>
        <dbReference type="EMBL" id="NMM43504.1"/>
    </source>
</evidence>
<accession>A0A7Y0DXM8</accession>
<protein>
    <submittedName>
        <fullName evidence="6">Hydroxyectoine utilization dehydratase EutB</fullName>
    </submittedName>
</protein>
<dbReference type="SUPFAM" id="SSF53686">
    <property type="entry name" value="Tryptophan synthase beta subunit-like PLP-dependent enzymes"/>
    <property type="match status" value="1"/>
</dbReference>
<dbReference type="EMBL" id="JABBNT010000001">
    <property type="protein sequence ID" value="NMM43504.1"/>
    <property type="molecule type" value="Genomic_DNA"/>
</dbReference>
<dbReference type="GO" id="GO:0009097">
    <property type="term" value="P:isoleucine biosynthetic process"/>
    <property type="evidence" value="ECO:0007669"/>
    <property type="project" value="TreeGrafter"/>
</dbReference>
<dbReference type="GO" id="GO:0030170">
    <property type="term" value="F:pyridoxal phosphate binding"/>
    <property type="evidence" value="ECO:0007669"/>
    <property type="project" value="InterPro"/>
</dbReference>
<dbReference type="InterPro" id="IPR000634">
    <property type="entry name" value="Ser/Thr_deHydtase_PyrdxlP-BS"/>
</dbReference>
<evidence type="ECO:0000259" key="5">
    <source>
        <dbReference type="Pfam" id="PF00291"/>
    </source>
</evidence>
<dbReference type="Proteomes" id="UP000539372">
    <property type="component" value="Unassembled WGS sequence"/>
</dbReference>
<dbReference type="RefSeq" id="WP_169623776.1">
    <property type="nucleotide sequence ID" value="NZ_JABBNT010000001.1"/>
</dbReference>
<name>A0A7Y0DXM8_9PROT</name>
<dbReference type="GO" id="GO:0006565">
    <property type="term" value="P:L-serine catabolic process"/>
    <property type="evidence" value="ECO:0007669"/>
    <property type="project" value="TreeGrafter"/>
</dbReference>
<comment type="cofactor">
    <cofactor evidence="1">
        <name>pyridoxal 5'-phosphate</name>
        <dbReference type="ChEBI" id="CHEBI:597326"/>
    </cofactor>
</comment>
<dbReference type="InterPro" id="IPR036052">
    <property type="entry name" value="TrpB-like_PALP_sf"/>
</dbReference>
<comment type="similarity">
    <text evidence="2">Belongs to the serine/threonine dehydratase family.</text>
</comment>
<dbReference type="GO" id="GO:0004794">
    <property type="term" value="F:threonine deaminase activity"/>
    <property type="evidence" value="ECO:0007669"/>
    <property type="project" value="TreeGrafter"/>
</dbReference>
<dbReference type="FunFam" id="3.40.50.1100:FF:000005">
    <property type="entry name" value="Threonine dehydratase catabolic"/>
    <property type="match status" value="1"/>
</dbReference>
<keyword evidence="7" id="KW-1185">Reference proteome</keyword>
<evidence type="ECO:0000313" key="7">
    <source>
        <dbReference type="Proteomes" id="UP000539372"/>
    </source>
</evidence>
<evidence type="ECO:0000256" key="4">
    <source>
        <dbReference type="ARBA" id="ARBA00023239"/>
    </source>
</evidence>
<sequence length="335" mass="35336">MTEQKITIADIEDAKAQIAPHVLRTPLVPAYPLSDATGAEVRLKLELLQPTGAFKLRGATNAIQKLNAADRAKGVVTCSTGNHGRGVAFAAKQLGVRAVICMSELVPQVKIDGIKRFGGEVRIAGKSQDDAEREALRLMEEEGLVYISPFDHPAVIAGQGTIGLEILEDWADVDTVVVPLSGGGLLAGIAAAIKARKPDTRLVGVTMDRGPAMVESLKAGHPVDVVEEPTLADSLGGGIGLDNDHTFTMIRDLVDETCLVSEAQIAAAMRALYRDQQLVAEGGAVVGVAALMAGKIAVKPQERVAVVISGRNVDMDIFTRIAGGEDVDLKQERKA</sequence>
<feature type="domain" description="Tryptophan synthase beta chain-like PALP" evidence="5">
    <location>
        <begin position="19"/>
        <end position="310"/>
    </location>
</feature>
<evidence type="ECO:0000256" key="1">
    <source>
        <dbReference type="ARBA" id="ARBA00001933"/>
    </source>
</evidence>
<dbReference type="CDD" id="cd01562">
    <property type="entry name" value="Thr-dehyd"/>
    <property type="match status" value="1"/>
</dbReference>
<keyword evidence="3" id="KW-0663">Pyridoxal phosphate</keyword>
<dbReference type="Pfam" id="PF00291">
    <property type="entry name" value="PALP"/>
    <property type="match status" value="1"/>
</dbReference>
<dbReference type="PROSITE" id="PS00165">
    <property type="entry name" value="DEHYDRATASE_SER_THR"/>
    <property type="match status" value="1"/>
</dbReference>
<dbReference type="AlphaFoldDB" id="A0A7Y0DXM8"/>
<gene>
    <name evidence="6" type="primary">eutB</name>
    <name evidence="6" type="ORF">HH303_03370</name>
</gene>
<dbReference type="NCBIfam" id="TIGR02991">
    <property type="entry name" value="ectoine_eutB"/>
    <property type="match status" value="1"/>
</dbReference>
<dbReference type="PANTHER" id="PTHR48078:SF6">
    <property type="entry name" value="L-THREONINE DEHYDRATASE CATABOLIC TDCB"/>
    <property type="match status" value="1"/>
</dbReference>
<dbReference type="Gene3D" id="3.40.50.1100">
    <property type="match status" value="2"/>
</dbReference>
<dbReference type="PANTHER" id="PTHR48078">
    <property type="entry name" value="THREONINE DEHYDRATASE, MITOCHONDRIAL-RELATED"/>
    <property type="match status" value="1"/>
</dbReference>
<dbReference type="InterPro" id="IPR001926">
    <property type="entry name" value="TrpB-like_PALP"/>
</dbReference>
<keyword evidence="4" id="KW-0456">Lyase</keyword>
<dbReference type="GO" id="GO:0003941">
    <property type="term" value="F:L-serine ammonia-lyase activity"/>
    <property type="evidence" value="ECO:0007669"/>
    <property type="project" value="TreeGrafter"/>
</dbReference>
<evidence type="ECO:0000256" key="2">
    <source>
        <dbReference type="ARBA" id="ARBA00010869"/>
    </source>
</evidence>
<proteinExistence type="inferred from homology"/>
<organism evidence="6 7">
    <name type="scientific">Pacificispira spongiicola</name>
    <dbReference type="NCBI Taxonomy" id="2729598"/>
    <lineage>
        <taxon>Bacteria</taxon>
        <taxon>Pseudomonadati</taxon>
        <taxon>Pseudomonadota</taxon>
        <taxon>Alphaproteobacteria</taxon>
        <taxon>Rhodospirillales</taxon>
        <taxon>Rhodospirillaceae</taxon>
        <taxon>Pacificispira</taxon>
    </lineage>
</organism>